<keyword evidence="2" id="KW-1185">Reference proteome</keyword>
<proteinExistence type="predicted"/>
<dbReference type="EMBL" id="AWUE01013157">
    <property type="protein sequence ID" value="OMP07580.1"/>
    <property type="molecule type" value="Genomic_DNA"/>
</dbReference>
<evidence type="ECO:0000313" key="1">
    <source>
        <dbReference type="EMBL" id="OMP07580.1"/>
    </source>
</evidence>
<protein>
    <submittedName>
        <fullName evidence="1">Uncharacterized protein</fullName>
    </submittedName>
</protein>
<comment type="caution">
    <text evidence="1">The sequence shown here is derived from an EMBL/GenBank/DDBJ whole genome shotgun (WGS) entry which is preliminary data.</text>
</comment>
<name>A0A1R3KKG9_9ROSI</name>
<dbReference type="Proteomes" id="UP000187203">
    <property type="component" value="Unassembled WGS sequence"/>
</dbReference>
<accession>A0A1R3KKG9</accession>
<reference evidence="2" key="1">
    <citation type="submission" date="2013-09" db="EMBL/GenBank/DDBJ databases">
        <title>Corchorus olitorius genome sequencing.</title>
        <authorList>
            <person name="Alam M."/>
            <person name="Haque M.S."/>
            <person name="Islam M.S."/>
            <person name="Emdad E.M."/>
            <person name="Islam M.M."/>
            <person name="Ahmed B."/>
            <person name="Halim A."/>
            <person name="Hossen Q.M.M."/>
            <person name="Hossain M.Z."/>
            <person name="Ahmed R."/>
            <person name="Khan M.M."/>
            <person name="Islam R."/>
            <person name="Rashid M.M."/>
            <person name="Khan S.A."/>
            <person name="Rahman M.S."/>
            <person name="Alam M."/>
            <person name="Yahiya A.S."/>
            <person name="Khan M.S."/>
            <person name="Azam M.S."/>
            <person name="Haque T."/>
            <person name="Lashkar M.Z.H."/>
            <person name="Akhand A.I."/>
            <person name="Morshed G."/>
            <person name="Roy S."/>
            <person name="Uddin K.S."/>
            <person name="Rabeya T."/>
            <person name="Hossain A.S."/>
            <person name="Chowdhury A."/>
            <person name="Snigdha A.R."/>
            <person name="Mortoza M.S."/>
            <person name="Matin S.A."/>
            <person name="Hoque S.M.E."/>
            <person name="Islam M.K."/>
            <person name="Roy D.K."/>
            <person name="Haider R."/>
            <person name="Moosa M.M."/>
            <person name="Elias S.M."/>
            <person name="Hasan A.M."/>
            <person name="Jahan S."/>
            <person name="Shafiuddin M."/>
            <person name="Mahmood N."/>
            <person name="Shommy N.S."/>
        </authorList>
    </citation>
    <scope>NUCLEOTIDE SEQUENCE [LARGE SCALE GENOMIC DNA]</scope>
    <source>
        <strain evidence="2">cv. O-4</strain>
    </source>
</reference>
<evidence type="ECO:0000313" key="2">
    <source>
        <dbReference type="Proteomes" id="UP000187203"/>
    </source>
</evidence>
<organism evidence="1 2">
    <name type="scientific">Corchorus olitorius</name>
    <dbReference type="NCBI Taxonomy" id="93759"/>
    <lineage>
        <taxon>Eukaryota</taxon>
        <taxon>Viridiplantae</taxon>
        <taxon>Streptophyta</taxon>
        <taxon>Embryophyta</taxon>
        <taxon>Tracheophyta</taxon>
        <taxon>Spermatophyta</taxon>
        <taxon>Magnoliopsida</taxon>
        <taxon>eudicotyledons</taxon>
        <taxon>Gunneridae</taxon>
        <taxon>Pentapetalae</taxon>
        <taxon>rosids</taxon>
        <taxon>malvids</taxon>
        <taxon>Malvales</taxon>
        <taxon>Malvaceae</taxon>
        <taxon>Grewioideae</taxon>
        <taxon>Apeibeae</taxon>
        <taxon>Corchorus</taxon>
    </lineage>
</organism>
<dbReference type="AlphaFoldDB" id="A0A1R3KKG9"/>
<gene>
    <name evidence="1" type="ORF">COLO4_07207</name>
</gene>
<sequence>MAPSAQFLHPNLISTSDELKASSFQVCGESFFLESKGEKKQLSLNPLLVHESLPTTLGKLWFPRKGEPYLLIHFLR</sequence>